<proteinExistence type="inferred from homology"/>
<keyword evidence="3" id="KW-0808">Transferase</keyword>
<accession>A0AAN1UUD1</accession>
<dbReference type="Pfam" id="PF08241">
    <property type="entry name" value="Methyltransf_11"/>
    <property type="match status" value="1"/>
</dbReference>
<organism evidence="5 6">
    <name type="scientific">Synechococcus elongatus PCC 11801</name>
    <dbReference type="NCBI Taxonomy" id="2219813"/>
    <lineage>
        <taxon>Bacteria</taxon>
        <taxon>Bacillati</taxon>
        <taxon>Cyanobacteriota</taxon>
        <taxon>Cyanophyceae</taxon>
        <taxon>Synechococcales</taxon>
        <taxon>Synechococcaceae</taxon>
        <taxon>Synechococcus</taxon>
    </lineage>
</organism>
<dbReference type="EMBL" id="CP030139">
    <property type="protein sequence ID" value="AZB72454.1"/>
    <property type="molecule type" value="Genomic_DNA"/>
</dbReference>
<evidence type="ECO:0000256" key="2">
    <source>
        <dbReference type="ARBA" id="ARBA00022603"/>
    </source>
</evidence>
<dbReference type="AlphaFoldDB" id="A0AAN1UUD1"/>
<dbReference type="InterPro" id="IPR013216">
    <property type="entry name" value="Methyltransf_11"/>
</dbReference>
<name>A0AAN1UUD1_SYNEL</name>
<sequence length="257" mass="29414">MSASFPYYEGYDHYRARYPDQAIAKILDGLPVDSLVVADIGAGTGIGSRQLADQGAQVIAIEPGADMRRGAPTYDGVKYIEGSAENIPLETASVDLVTAFQAFHWFDFIKSLQEFRRILKPNGRLALVWNFWDQQDIASQAYTKHLYQAANTTDQYLKPEQNFSLRKQLDKFRYQLFWHGITLPYFQQLERFYFATEQLLDLEDLIGLARSQGSIPQSGEGLHQLIVKLTEFYDHYASPQGFVRIVYKTHVYLAHRS</sequence>
<dbReference type="Gene3D" id="3.40.50.150">
    <property type="entry name" value="Vaccinia Virus protein VP39"/>
    <property type="match status" value="1"/>
</dbReference>
<dbReference type="PANTHER" id="PTHR44942:SF4">
    <property type="entry name" value="METHYLTRANSFERASE TYPE 11 DOMAIN-CONTAINING PROTEIN"/>
    <property type="match status" value="1"/>
</dbReference>
<keyword evidence="2 5" id="KW-0489">Methyltransferase</keyword>
<dbReference type="GO" id="GO:0032259">
    <property type="term" value="P:methylation"/>
    <property type="evidence" value="ECO:0007669"/>
    <property type="project" value="UniProtKB-KW"/>
</dbReference>
<dbReference type="InterPro" id="IPR051052">
    <property type="entry name" value="Diverse_substrate_MTase"/>
</dbReference>
<dbReference type="SUPFAM" id="SSF53335">
    <property type="entry name" value="S-adenosyl-L-methionine-dependent methyltransferases"/>
    <property type="match status" value="1"/>
</dbReference>
<evidence type="ECO:0000256" key="3">
    <source>
        <dbReference type="ARBA" id="ARBA00022679"/>
    </source>
</evidence>
<feature type="domain" description="Methyltransferase type 11" evidence="4">
    <location>
        <begin position="39"/>
        <end position="126"/>
    </location>
</feature>
<evidence type="ECO:0000259" key="4">
    <source>
        <dbReference type="Pfam" id="PF08241"/>
    </source>
</evidence>
<gene>
    <name evidence="5" type="ORF">DOP62_06720</name>
</gene>
<evidence type="ECO:0000256" key="1">
    <source>
        <dbReference type="ARBA" id="ARBA00008361"/>
    </source>
</evidence>
<dbReference type="InterPro" id="IPR029063">
    <property type="entry name" value="SAM-dependent_MTases_sf"/>
</dbReference>
<evidence type="ECO:0000313" key="6">
    <source>
        <dbReference type="Proteomes" id="UP000267249"/>
    </source>
</evidence>
<dbReference type="CDD" id="cd02440">
    <property type="entry name" value="AdoMet_MTases"/>
    <property type="match status" value="1"/>
</dbReference>
<dbReference type="Proteomes" id="UP000267249">
    <property type="component" value="Chromosome"/>
</dbReference>
<dbReference type="PANTHER" id="PTHR44942">
    <property type="entry name" value="METHYLTRANSF_11 DOMAIN-CONTAINING PROTEIN"/>
    <property type="match status" value="1"/>
</dbReference>
<dbReference type="RefSeq" id="WP_208676721.1">
    <property type="nucleotide sequence ID" value="NZ_CP030139.2"/>
</dbReference>
<evidence type="ECO:0000313" key="5">
    <source>
        <dbReference type="EMBL" id="AZB72454.1"/>
    </source>
</evidence>
<reference evidence="5 6" key="1">
    <citation type="journal article" date="2018" name="Sci. Rep.">
        <title>Genome Features and Biochemical Characteristics of a Robust, Fast Growing and Naturally Transformable Cyanobacterium Synechococcus elongatus PCC 11801 Isolated from India.</title>
        <authorList>
            <person name="Jaiswal D."/>
            <person name="Sengupta A."/>
            <person name="Sohoni S."/>
            <person name="Sengupta S."/>
            <person name="Phadnavis A.G."/>
            <person name="Pakrasi H.B."/>
            <person name="Wangikar P.P."/>
        </authorList>
    </citation>
    <scope>NUCLEOTIDE SEQUENCE [LARGE SCALE GENOMIC DNA]</scope>
    <source>
        <strain evidence="5 6">PCC 11801</strain>
    </source>
</reference>
<comment type="similarity">
    <text evidence="1">Belongs to the methyltransferase superfamily.</text>
</comment>
<dbReference type="GO" id="GO:0008757">
    <property type="term" value="F:S-adenosylmethionine-dependent methyltransferase activity"/>
    <property type="evidence" value="ECO:0007669"/>
    <property type="project" value="InterPro"/>
</dbReference>
<protein>
    <submittedName>
        <fullName evidence="5">Class I SAM-dependent methyltransferase</fullName>
    </submittedName>
</protein>